<comment type="caution">
    <text evidence="3">The sequence shown here is derived from an EMBL/GenBank/DDBJ whole genome shotgun (WGS) entry which is preliminary data.</text>
</comment>
<feature type="chain" id="PRO_5021699205" evidence="2">
    <location>
        <begin position="27"/>
        <end position="158"/>
    </location>
</feature>
<feature type="compositionally biased region" description="Polar residues" evidence="1">
    <location>
        <begin position="148"/>
        <end position="158"/>
    </location>
</feature>
<evidence type="ECO:0000313" key="3">
    <source>
        <dbReference type="EMBL" id="TRM58717.1"/>
    </source>
</evidence>
<dbReference type="EMBL" id="VDMD01000033">
    <property type="protein sequence ID" value="TRM58717.1"/>
    <property type="molecule type" value="Genomic_DNA"/>
</dbReference>
<protein>
    <submittedName>
        <fullName evidence="3">Uncharacterized protein</fullName>
    </submittedName>
</protein>
<dbReference type="AlphaFoldDB" id="A0A550C1R6"/>
<feature type="region of interest" description="Disordered" evidence="1">
    <location>
        <begin position="126"/>
        <end position="158"/>
    </location>
</feature>
<keyword evidence="4" id="KW-1185">Reference proteome</keyword>
<reference evidence="3 4" key="1">
    <citation type="journal article" date="2019" name="New Phytol.">
        <title>Comparative genomics reveals unique wood-decay strategies and fruiting body development in the Schizophyllaceae.</title>
        <authorList>
            <person name="Almasi E."/>
            <person name="Sahu N."/>
            <person name="Krizsan K."/>
            <person name="Balint B."/>
            <person name="Kovacs G.M."/>
            <person name="Kiss B."/>
            <person name="Cseklye J."/>
            <person name="Drula E."/>
            <person name="Henrissat B."/>
            <person name="Nagy I."/>
            <person name="Chovatia M."/>
            <person name="Adam C."/>
            <person name="LaButti K."/>
            <person name="Lipzen A."/>
            <person name="Riley R."/>
            <person name="Grigoriev I.V."/>
            <person name="Nagy L.G."/>
        </authorList>
    </citation>
    <scope>NUCLEOTIDE SEQUENCE [LARGE SCALE GENOMIC DNA]</scope>
    <source>
        <strain evidence="3 4">NL-1724</strain>
    </source>
</reference>
<gene>
    <name evidence="3" type="ORF">BD626DRAFT_510320</name>
</gene>
<evidence type="ECO:0000256" key="1">
    <source>
        <dbReference type="SAM" id="MobiDB-lite"/>
    </source>
</evidence>
<name>A0A550C1R6_9AGAR</name>
<keyword evidence="2" id="KW-0732">Signal</keyword>
<evidence type="ECO:0000313" key="4">
    <source>
        <dbReference type="Proteomes" id="UP000320762"/>
    </source>
</evidence>
<accession>A0A550C1R6</accession>
<feature type="signal peptide" evidence="2">
    <location>
        <begin position="1"/>
        <end position="26"/>
    </location>
</feature>
<evidence type="ECO:0000256" key="2">
    <source>
        <dbReference type="SAM" id="SignalP"/>
    </source>
</evidence>
<sequence length="158" mass="16905">MTSATCLCSVDACFLLLNCSFSSSFATRSFAMTCSSFRRSASFSFFSFRCSLRSFSHCLFERCSSALAFASSDSSARMRSASASFAGNGSRESMFSVLTLPVDEDFLFAILVGEGALDYLRHAKKAGTGDPGSKLNEVKQDPAPAINSLCTNNNSTPP</sequence>
<organism evidence="3 4">
    <name type="scientific">Schizophyllum amplum</name>
    <dbReference type="NCBI Taxonomy" id="97359"/>
    <lineage>
        <taxon>Eukaryota</taxon>
        <taxon>Fungi</taxon>
        <taxon>Dikarya</taxon>
        <taxon>Basidiomycota</taxon>
        <taxon>Agaricomycotina</taxon>
        <taxon>Agaricomycetes</taxon>
        <taxon>Agaricomycetidae</taxon>
        <taxon>Agaricales</taxon>
        <taxon>Schizophyllaceae</taxon>
        <taxon>Schizophyllum</taxon>
    </lineage>
</organism>
<proteinExistence type="predicted"/>
<dbReference type="Proteomes" id="UP000320762">
    <property type="component" value="Unassembled WGS sequence"/>
</dbReference>